<evidence type="ECO:0000256" key="2">
    <source>
        <dbReference type="ARBA" id="ARBA00023239"/>
    </source>
</evidence>
<dbReference type="InterPro" id="IPR014748">
    <property type="entry name" value="Enoyl-CoA_hydra_C"/>
</dbReference>
<evidence type="ECO:0000313" key="5">
    <source>
        <dbReference type="Proteomes" id="UP000253628"/>
    </source>
</evidence>
<dbReference type="PROSITE" id="PS00166">
    <property type="entry name" value="ENOYL_COA_HYDRATASE"/>
    <property type="match status" value="1"/>
</dbReference>
<evidence type="ECO:0000256" key="3">
    <source>
        <dbReference type="RuleBase" id="RU003707"/>
    </source>
</evidence>
<keyword evidence="5" id="KW-1185">Reference proteome</keyword>
<dbReference type="GO" id="GO:0006635">
    <property type="term" value="P:fatty acid beta-oxidation"/>
    <property type="evidence" value="ECO:0007669"/>
    <property type="project" value="TreeGrafter"/>
</dbReference>
<comment type="caution">
    <text evidence="4">The sequence shown here is derived from an EMBL/GenBank/DDBJ whole genome shotgun (WGS) entry which is preliminary data.</text>
</comment>
<dbReference type="CDD" id="cd06558">
    <property type="entry name" value="crotonase-like"/>
    <property type="match status" value="1"/>
</dbReference>
<reference evidence="4 5" key="1">
    <citation type="submission" date="2018-06" db="EMBL/GenBank/DDBJ databases">
        <title>Genomic Encyclopedia of Type Strains, Phase IV (KMG-IV): sequencing the most valuable type-strain genomes for metagenomic binning, comparative biology and taxonomic classification.</title>
        <authorList>
            <person name="Goeker M."/>
        </authorList>
    </citation>
    <scope>NUCLEOTIDE SEQUENCE [LARGE SCALE GENOMIC DNA]</scope>
    <source>
        <strain evidence="4 5">DSM 25520</strain>
    </source>
</reference>
<dbReference type="EMBL" id="QNRQ01000023">
    <property type="protein sequence ID" value="RBP34996.1"/>
    <property type="molecule type" value="Genomic_DNA"/>
</dbReference>
<dbReference type="OrthoDB" id="9774843at2"/>
<dbReference type="InterPro" id="IPR029045">
    <property type="entry name" value="ClpP/crotonase-like_dom_sf"/>
</dbReference>
<gene>
    <name evidence="4" type="ORF">DFR37_12324</name>
</gene>
<name>A0A366H198_9BURK</name>
<dbReference type="SUPFAM" id="SSF52096">
    <property type="entry name" value="ClpP/crotonase"/>
    <property type="match status" value="1"/>
</dbReference>
<dbReference type="AlphaFoldDB" id="A0A366H198"/>
<protein>
    <submittedName>
        <fullName evidence="4">E-phenylitaconyl-CoA hydratase</fullName>
    </submittedName>
</protein>
<dbReference type="PANTHER" id="PTHR11941">
    <property type="entry name" value="ENOYL-COA HYDRATASE-RELATED"/>
    <property type="match status" value="1"/>
</dbReference>
<dbReference type="Proteomes" id="UP000253628">
    <property type="component" value="Unassembled WGS sequence"/>
</dbReference>
<dbReference type="RefSeq" id="WP_113935281.1">
    <property type="nucleotide sequence ID" value="NZ_JACCEU010000021.1"/>
</dbReference>
<dbReference type="PANTHER" id="PTHR11941:SF54">
    <property type="entry name" value="ENOYL-COA HYDRATASE, MITOCHONDRIAL"/>
    <property type="match status" value="1"/>
</dbReference>
<accession>A0A366H198</accession>
<dbReference type="Gene3D" id="3.90.226.10">
    <property type="entry name" value="2-enoyl-CoA Hydratase, Chain A, domain 1"/>
    <property type="match status" value="1"/>
</dbReference>
<dbReference type="InterPro" id="IPR018376">
    <property type="entry name" value="Enoyl-CoA_hyd/isom_CS"/>
</dbReference>
<dbReference type="InterPro" id="IPR001753">
    <property type="entry name" value="Enoyl-CoA_hydra/iso"/>
</dbReference>
<dbReference type="GO" id="GO:0016829">
    <property type="term" value="F:lyase activity"/>
    <property type="evidence" value="ECO:0007669"/>
    <property type="project" value="UniProtKB-KW"/>
</dbReference>
<proteinExistence type="inferred from homology"/>
<comment type="similarity">
    <text evidence="1 3">Belongs to the enoyl-CoA hydratase/isomerase family.</text>
</comment>
<evidence type="ECO:0000313" key="4">
    <source>
        <dbReference type="EMBL" id="RBP34996.1"/>
    </source>
</evidence>
<dbReference type="Pfam" id="PF00378">
    <property type="entry name" value="ECH_1"/>
    <property type="match status" value="1"/>
</dbReference>
<evidence type="ECO:0000256" key="1">
    <source>
        <dbReference type="ARBA" id="ARBA00005254"/>
    </source>
</evidence>
<keyword evidence="2" id="KW-0456">Lyase</keyword>
<organism evidence="4 5">
    <name type="scientific">Eoetvoesiella caeni</name>
    <dbReference type="NCBI Taxonomy" id="645616"/>
    <lineage>
        <taxon>Bacteria</taxon>
        <taxon>Pseudomonadati</taxon>
        <taxon>Pseudomonadota</taxon>
        <taxon>Betaproteobacteria</taxon>
        <taxon>Burkholderiales</taxon>
        <taxon>Alcaligenaceae</taxon>
        <taxon>Eoetvoesiella</taxon>
    </lineage>
</organism>
<sequence length="267" mass="28604">MSIDLVVTGHVAEITLNRPQALNALSPSALVELNEKLMQARDDSEVRVILLMGSGERAFCTGADLKDTLPPETPYVNGFFASRDQSVEAGNYARLFNISSLEIEKPLIAAVNGYCVGGGLEIALQCDLRVASTTARFGLTEPVVGSIPAVGGVPLLLRAIPAAAAMRMLLTGEKITAEKALSCGLVSDVWEPEALLDEARKLAASIASNAPLAVQMIKRLARDSANLSLSEAIRLNDVYWGLLRDTEDRIEGRKAFAEKRPAVFQGK</sequence>
<dbReference type="Gene3D" id="1.10.12.10">
    <property type="entry name" value="Lyase 2-enoyl-coa Hydratase, Chain A, domain 2"/>
    <property type="match status" value="1"/>
</dbReference>